<evidence type="ECO:0000313" key="3">
    <source>
        <dbReference type="Proteomes" id="UP000193450"/>
    </source>
</evidence>
<dbReference type="GO" id="GO:0004519">
    <property type="term" value="F:endonuclease activity"/>
    <property type="evidence" value="ECO:0007669"/>
    <property type="project" value="UniProtKB-KW"/>
</dbReference>
<accession>A0A1X9N8Q0</accession>
<keyword evidence="3" id="KW-1185">Reference proteome</keyword>
<sequence length="190" mass="21893">MQILRLNKAGHPIDWLHWQEAVCLISRELVCWSMGDIIFNIHGGYNRVTDKRSVIELPSIIACGGEKLARVKNKPPLSNRALFERDNNQCMYCGHFFSAKELTRDHIIPSSRGGRDVWENVVAACRRCNQHKGNRKLHETRLELYALPYRPNPAEYLALVNSRRILPEQADFLSKQFSANCRWQMPAAAH</sequence>
<dbReference type="PANTHER" id="PTHR33877">
    <property type="entry name" value="SLL1193 PROTEIN"/>
    <property type="match status" value="1"/>
</dbReference>
<feature type="domain" description="HNH nuclease" evidence="1">
    <location>
        <begin position="77"/>
        <end position="130"/>
    </location>
</feature>
<dbReference type="InterPro" id="IPR029471">
    <property type="entry name" value="HNH_5"/>
</dbReference>
<evidence type="ECO:0000313" key="2">
    <source>
        <dbReference type="EMBL" id="ARN73464.1"/>
    </source>
</evidence>
<reference evidence="2 3" key="1">
    <citation type="submission" date="2016-11" db="EMBL/GenBank/DDBJ databases">
        <title>Trade-off between light-utilization and light-protection in marine flavobacteria.</title>
        <authorList>
            <person name="Kumagai Y."/>
        </authorList>
    </citation>
    <scope>NUCLEOTIDE SEQUENCE [LARGE SCALE GENOMIC DNA]</scope>
    <source>
        <strain evidence="2 3">NBRC 107125</strain>
    </source>
</reference>
<dbReference type="InterPro" id="IPR003615">
    <property type="entry name" value="HNH_nuc"/>
</dbReference>
<dbReference type="CDD" id="cd00085">
    <property type="entry name" value="HNHc"/>
    <property type="match status" value="1"/>
</dbReference>
<dbReference type="InterPro" id="IPR052892">
    <property type="entry name" value="NA-targeting_endonuclease"/>
</dbReference>
<dbReference type="AlphaFoldDB" id="A0A1X9N8Q0"/>
<dbReference type="SMART" id="SM00507">
    <property type="entry name" value="HNHc"/>
    <property type="match status" value="1"/>
</dbReference>
<dbReference type="Proteomes" id="UP000193450">
    <property type="component" value="Chromosome"/>
</dbReference>
<gene>
    <name evidence="2" type="ORF">BST96_04645</name>
</gene>
<dbReference type="EMBL" id="CP019343">
    <property type="protein sequence ID" value="ARN73464.1"/>
    <property type="molecule type" value="Genomic_DNA"/>
</dbReference>
<name>A0A1X9N8Q0_9GAMM</name>
<proteinExistence type="predicted"/>
<evidence type="ECO:0000259" key="1">
    <source>
        <dbReference type="SMART" id="SM00507"/>
    </source>
</evidence>
<dbReference type="KEGG" id="osg:BST96_04645"/>
<dbReference type="RefSeq" id="WP_206045399.1">
    <property type="nucleotide sequence ID" value="NZ_CP019343.1"/>
</dbReference>
<keyword evidence="2" id="KW-0255">Endonuclease</keyword>
<dbReference type="Pfam" id="PF14279">
    <property type="entry name" value="HNH_5"/>
    <property type="match status" value="1"/>
</dbReference>
<dbReference type="PANTHER" id="PTHR33877:SF2">
    <property type="entry name" value="OS07G0170200 PROTEIN"/>
    <property type="match status" value="1"/>
</dbReference>
<keyword evidence="2" id="KW-0540">Nuclease</keyword>
<protein>
    <submittedName>
        <fullName evidence="2">HNH endonuclease</fullName>
    </submittedName>
</protein>
<dbReference type="STRING" id="716816.BST96_04645"/>
<organism evidence="2 3">
    <name type="scientific">Oceanicoccus sagamiensis</name>
    <dbReference type="NCBI Taxonomy" id="716816"/>
    <lineage>
        <taxon>Bacteria</taxon>
        <taxon>Pseudomonadati</taxon>
        <taxon>Pseudomonadota</taxon>
        <taxon>Gammaproteobacteria</taxon>
        <taxon>Cellvibrionales</taxon>
        <taxon>Spongiibacteraceae</taxon>
        <taxon>Oceanicoccus</taxon>
    </lineage>
</organism>
<keyword evidence="2" id="KW-0378">Hydrolase</keyword>
<dbReference type="Gene3D" id="1.10.30.50">
    <property type="match status" value="1"/>
</dbReference>